<dbReference type="RefSeq" id="WP_073476597.1">
    <property type="nucleotide sequence ID" value="NZ_FQZU01000016.1"/>
</dbReference>
<dbReference type="GO" id="GO:0009307">
    <property type="term" value="P:DNA restriction-modification system"/>
    <property type="evidence" value="ECO:0007669"/>
    <property type="project" value="InterPro"/>
</dbReference>
<dbReference type="PANTHER" id="PTHR38733">
    <property type="entry name" value="PROTEIN MCRC"/>
    <property type="match status" value="1"/>
</dbReference>
<dbReference type="AlphaFoldDB" id="A0A1M6NW63"/>
<proteinExistence type="predicted"/>
<name>A0A1M6NW63_9BACT</name>
<accession>A0A1M6NW63</accession>
<dbReference type="PIRSF" id="PIRSF003109">
    <property type="entry name" value="McrC"/>
    <property type="match status" value="1"/>
</dbReference>
<gene>
    <name evidence="1" type="ORF">SAMN02745216_02676</name>
</gene>
<reference evidence="2" key="1">
    <citation type="submission" date="2016-11" db="EMBL/GenBank/DDBJ databases">
        <authorList>
            <person name="Varghese N."/>
            <person name="Submissions S."/>
        </authorList>
    </citation>
    <scope>NUCLEOTIDE SEQUENCE [LARGE SCALE GENOMIC DNA]</scope>
    <source>
        <strain evidence="2">DSM 16219</strain>
    </source>
</reference>
<dbReference type="PANTHER" id="PTHR38733:SF1">
    <property type="entry name" value="TYPE IV METHYL-DIRECTED RESTRICTION ENZYME ECOKMCRBC"/>
    <property type="match status" value="1"/>
</dbReference>
<evidence type="ECO:0000313" key="1">
    <source>
        <dbReference type="EMBL" id="SHJ99890.1"/>
    </source>
</evidence>
<dbReference type="NCBIfam" id="NF007277">
    <property type="entry name" value="PRK09736.1"/>
    <property type="match status" value="1"/>
</dbReference>
<dbReference type="EMBL" id="FQZU01000016">
    <property type="protein sequence ID" value="SHJ99890.1"/>
    <property type="molecule type" value="Genomic_DNA"/>
</dbReference>
<keyword evidence="2" id="KW-1185">Reference proteome</keyword>
<dbReference type="Pfam" id="PF10117">
    <property type="entry name" value="McrBC"/>
    <property type="match status" value="1"/>
</dbReference>
<organism evidence="1 2">
    <name type="scientific">Desulfatibacillum alkenivorans DSM 16219</name>
    <dbReference type="NCBI Taxonomy" id="1121393"/>
    <lineage>
        <taxon>Bacteria</taxon>
        <taxon>Pseudomonadati</taxon>
        <taxon>Thermodesulfobacteriota</taxon>
        <taxon>Desulfobacteria</taxon>
        <taxon>Desulfobacterales</taxon>
        <taxon>Desulfatibacillaceae</taxon>
        <taxon>Desulfatibacillum</taxon>
    </lineage>
</organism>
<dbReference type="STRING" id="1121393.SAMN02745216_02676"/>
<evidence type="ECO:0000313" key="2">
    <source>
        <dbReference type="Proteomes" id="UP000183994"/>
    </source>
</evidence>
<dbReference type="InterPro" id="IPR014407">
    <property type="entry name" value="McrC_bac"/>
</dbReference>
<protein>
    <submittedName>
        <fullName evidence="1">5-methylcytosine-specific restriction enzyme subunit McrC</fullName>
    </submittedName>
</protein>
<sequence length="348" mass="40434">MKVPIQNIYYLLCYAWDKLEEREVVDVSLSDETNLADLFAKVLINGTTYLFKRGLDRGYLDVNEDTRSLRGKIRISPSIKRNLFRRSMASCCYDELSYDVLHNRILKASFRTLLRVGDLDKGLKEELAVLYKKFPPISDITLESRHFSQVRLNRNNHFYDFLLQICRIIHESVFVDEAAGEARFMDFIRDEMRMAAVFEEFVRNFYRKELSGFRVGTEYIQWTLAQPSLDDAYLPYMETDTSLTAVDGSRKIVVETKYYKKVLRSRMGARGKINSAHLYQLYAYLKNLEADKGPNSNCKGILLYAAVDEDLDFHYSLPGHDLRVKTLNLCQDWKDIHSELVALVGECA</sequence>
<dbReference type="OrthoDB" id="307209at2"/>
<dbReference type="Proteomes" id="UP000183994">
    <property type="component" value="Unassembled WGS sequence"/>
</dbReference>
<dbReference type="InterPro" id="IPR019292">
    <property type="entry name" value="McrC"/>
</dbReference>